<dbReference type="InterPro" id="IPR027417">
    <property type="entry name" value="P-loop_NTPase"/>
</dbReference>
<dbReference type="Pfam" id="PF00005">
    <property type="entry name" value="ABC_tran"/>
    <property type="match status" value="2"/>
</dbReference>
<dbReference type="InterPro" id="IPR051309">
    <property type="entry name" value="ABCF_ATPase"/>
</dbReference>
<dbReference type="PROSITE" id="PS00211">
    <property type="entry name" value="ABC_TRANSPORTER_1"/>
    <property type="match status" value="2"/>
</dbReference>
<comment type="caution">
    <text evidence="4">The sequence shown here is derived from an EMBL/GenBank/DDBJ whole genome shotgun (WGS) entry which is preliminary data.</text>
</comment>
<dbReference type="InterPro" id="IPR003593">
    <property type="entry name" value="AAA+_ATPase"/>
</dbReference>
<dbReference type="Proteomes" id="UP000262969">
    <property type="component" value="Unassembled WGS sequence"/>
</dbReference>
<dbReference type="PANTHER" id="PTHR42855:SF2">
    <property type="entry name" value="DRUG RESISTANCE ABC TRANSPORTER,ATP-BINDING PROTEIN"/>
    <property type="match status" value="1"/>
</dbReference>
<name>A0A3D2X915_9FIRM</name>
<dbReference type="EMBL" id="DPVV01000482">
    <property type="protein sequence ID" value="HCL03601.1"/>
    <property type="molecule type" value="Genomic_DNA"/>
</dbReference>
<dbReference type="GO" id="GO:0005524">
    <property type="term" value="F:ATP binding"/>
    <property type="evidence" value="ECO:0007669"/>
    <property type="project" value="UniProtKB-KW"/>
</dbReference>
<gene>
    <name evidence="4" type="ORF">DHW61_14535</name>
</gene>
<dbReference type="FunFam" id="3.40.50.300:FF:000011">
    <property type="entry name" value="Putative ABC transporter ATP-binding component"/>
    <property type="match status" value="1"/>
</dbReference>
<evidence type="ECO:0000256" key="1">
    <source>
        <dbReference type="ARBA" id="ARBA00022741"/>
    </source>
</evidence>
<evidence type="ECO:0000259" key="3">
    <source>
        <dbReference type="PROSITE" id="PS50893"/>
    </source>
</evidence>
<keyword evidence="1" id="KW-0547">Nucleotide-binding</keyword>
<protein>
    <submittedName>
        <fullName evidence="4">ABC transporter ATP-binding protein</fullName>
    </submittedName>
</protein>
<dbReference type="Gene3D" id="3.40.50.300">
    <property type="entry name" value="P-loop containing nucleotide triphosphate hydrolases"/>
    <property type="match status" value="2"/>
</dbReference>
<feature type="domain" description="ABC transporter" evidence="3">
    <location>
        <begin position="4"/>
        <end position="250"/>
    </location>
</feature>
<sequence>MSKIIIQNMYFHYAEYFQTVFENVNLTLDTDWRLGLIGRNGRGKSTFLKLLHGSLVPDKGNVVKQVNTEFFPYEINTNYRVTLDVLKECIGSLKTMEDTMEEIIVSEDKNRYQEYQEILEQYLEADGFQMESRILREITLMNLPEEILARDYDVLSGGEKTRLQIIAMFLRNNSYVLLDEPTNHLDLVGKKLLAEYLKQKKGFLVVSHDRSFLDEVIDHVLSINKSNIEIERGTFTSWKENKDKKENFESQTEARLVREIKALNNQSVMKRDWASSAEKTKNIHGKFERSSGSRAAQFMMHAKRAEDRVMKNLEEKSKLLQNFEVAKELEIKQKALEGYTILRVKDLSYGYDGGVLFSHLNFKVALGDRIWIRGNNGSGKSTLLKLIAKHLESDGINYFDEIQITESFQEPLWNSGYITDYIKEDSKQHQIYELCGLFDIPSETLLRPIETFSGGEKKKLDIARALVCDNQLILLDEPLNFMDIYFREQLEKAILQYLPTLIFIEHDEWFGNRVATKIITLD</sequence>
<dbReference type="CDD" id="cd03221">
    <property type="entry name" value="ABCF_EF-3"/>
    <property type="match status" value="2"/>
</dbReference>
<dbReference type="SUPFAM" id="SSF52540">
    <property type="entry name" value="P-loop containing nucleoside triphosphate hydrolases"/>
    <property type="match status" value="2"/>
</dbReference>
<evidence type="ECO:0000313" key="5">
    <source>
        <dbReference type="Proteomes" id="UP000262969"/>
    </source>
</evidence>
<evidence type="ECO:0000313" key="4">
    <source>
        <dbReference type="EMBL" id="HCL03601.1"/>
    </source>
</evidence>
<proteinExistence type="predicted"/>
<dbReference type="SMART" id="SM00382">
    <property type="entry name" value="AAA"/>
    <property type="match status" value="2"/>
</dbReference>
<reference evidence="4 5" key="1">
    <citation type="journal article" date="2018" name="Nat. Biotechnol.">
        <title>A standardized bacterial taxonomy based on genome phylogeny substantially revises the tree of life.</title>
        <authorList>
            <person name="Parks D.H."/>
            <person name="Chuvochina M."/>
            <person name="Waite D.W."/>
            <person name="Rinke C."/>
            <person name="Skarshewski A."/>
            <person name="Chaumeil P.A."/>
            <person name="Hugenholtz P."/>
        </authorList>
    </citation>
    <scope>NUCLEOTIDE SEQUENCE [LARGE SCALE GENOMIC DNA]</scope>
    <source>
        <strain evidence="4">UBA11728</strain>
    </source>
</reference>
<dbReference type="PROSITE" id="PS50893">
    <property type="entry name" value="ABC_TRANSPORTER_2"/>
    <property type="match status" value="2"/>
</dbReference>
<evidence type="ECO:0000256" key="2">
    <source>
        <dbReference type="ARBA" id="ARBA00022840"/>
    </source>
</evidence>
<organism evidence="4 5">
    <name type="scientific">Lachnoclostridium phytofermentans</name>
    <dbReference type="NCBI Taxonomy" id="66219"/>
    <lineage>
        <taxon>Bacteria</taxon>
        <taxon>Bacillati</taxon>
        <taxon>Bacillota</taxon>
        <taxon>Clostridia</taxon>
        <taxon>Lachnospirales</taxon>
        <taxon>Lachnospiraceae</taxon>
    </lineage>
</organism>
<dbReference type="InterPro" id="IPR003439">
    <property type="entry name" value="ABC_transporter-like_ATP-bd"/>
</dbReference>
<dbReference type="AlphaFoldDB" id="A0A3D2X915"/>
<dbReference type="NCBIfam" id="NF000355">
    <property type="entry name" value="ribo_prot_ABC_F"/>
    <property type="match status" value="1"/>
</dbReference>
<accession>A0A3D2X915</accession>
<dbReference type="PANTHER" id="PTHR42855">
    <property type="entry name" value="ABC TRANSPORTER ATP-BINDING SUBUNIT"/>
    <property type="match status" value="1"/>
</dbReference>
<dbReference type="InterPro" id="IPR017871">
    <property type="entry name" value="ABC_transporter-like_CS"/>
</dbReference>
<dbReference type="GO" id="GO:0016887">
    <property type="term" value="F:ATP hydrolysis activity"/>
    <property type="evidence" value="ECO:0007669"/>
    <property type="project" value="InterPro"/>
</dbReference>
<keyword evidence="2 4" id="KW-0067">ATP-binding</keyword>
<feature type="domain" description="ABC transporter" evidence="3">
    <location>
        <begin position="342"/>
        <end position="522"/>
    </location>
</feature>